<proteinExistence type="predicted"/>
<reference evidence="4 5" key="1">
    <citation type="journal article" date="2015" name="Genome Announc.">
        <title>Expanding the biotechnology potential of lactobacilli through comparative genomics of 213 strains and associated genera.</title>
        <authorList>
            <person name="Sun Z."/>
            <person name="Harris H.M."/>
            <person name="McCann A."/>
            <person name="Guo C."/>
            <person name="Argimon S."/>
            <person name="Zhang W."/>
            <person name="Yang X."/>
            <person name="Jeffery I.B."/>
            <person name="Cooney J.C."/>
            <person name="Kagawa T.F."/>
            <person name="Liu W."/>
            <person name="Song Y."/>
            <person name="Salvetti E."/>
            <person name="Wrobel A."/>
            <person name="Rasinkangas P."/>
            <person name="Parkhill J."/>
            <person name="Rea M.C."/>
            <person name="O'Sullivan O."/>
            <person name="Ritari J."/>
            <person name="Douillard F.P."/>
            <person name="Paul Ross R."/>
            <person name="Yang R."/>
            <person name="Briner A.E."/>
            <person name="Felis G.E."/>
            <person name="de Vos W.M."/>
            <person name="Barrangou R."/>
            <person name="Klaenhammer T.R."/>
            <person name="Caufield P.W."/>
            <person name="Cui Y."/>
            <person name="Zhang H."/>
            <person name="O'Toole P.W."/>
        </authorList>
    </citation>
    <scope>NUCLEOTIDE SEQUENCE [LARGE SCALE GENOMIC DNA]</scope>
    <source>
        <strain evidence="4 5">DSM 19971</strain>
    </source>
</reference>
<gene>
    <name evidence="4" type="ORF">FD20_GL000348</name>
</gene>
<dbReference type="OrthoDB" id="9812134at2"/>
<dbReference type="RefSeq" id="WP_057737042.1">
    <property type="nucleotide sequence ID" value="NZ_AZEG01000011.1"/>
</dbReference>
<sequence length="186" mass="21389">MGISDEIYLAVLHLIEEKGPSFTTAELASKLKVSKRTIYKMFESKEMIIDKAIDFIFKDIYLGASGVPKGARLSPDEMLQRYLIEFPGAQHVDKIIKHAKTLEKRYPQQWAKLNNHLDEFGKKLYDLFIGDPHVRILTGTEKDVLLLMIQQTTRKFLQNNYLVSKGLSFKAAIRTLYKMILSGIYC</sequence>
<dbReference type="Proteomes" id="UP000051155">
    <property type="component" value="Unassembled WGS sequence"/>
</dbReference>
<dbReference type="PATRIC" id="fig|1423812.3.peg.359"/>
<feature type="domain" description="HTH tetR-type" evidence="3">
    <location>
        <begin position="1"/>
        <end position="60"/>
    </location>
</feature>
<dbReference type="GO" id="GO:0003677">
    <property type="term" value="F:DNA binding"/>
    <property type="evidence" value="ECO:0007669"/>
    <property type="project" value="UniProtKB-UniRule"/>
</dbReference>
<dbReference type="InterPro" id="IPR001647">
    <property type="entry name" value="HTH_TetR"/>
</dbReference>
<dbReference type="STRING" id="1423812.FD20_GL000348"/>
<keyword evidence="1 2" id="KW-0238">DNA-binding</keyword>
<evidence type="ECO:0000256" key="1">
    <source>
        <dbReference type="ARBA" id="ARBA00023125"/>
    </source>
</evidence>
<dbReference type="InterPro" id="IPR009057">
    <property type="entry name" value="Homeodomain-like_sf"/>
</dbReference>
<comment type="caution">
    <text evidence="4">The sequence shown here is derived from an EMBL/GenBank/DDBJ whole genome shotgun (WGS) entry which is preliminary data.</text>
</comment>
<keyword evidence="5" id="KW-1185">Reference proteome</keyword>
<name>A0A0R1PY55_9LACO</name>
<dbReference type="Gene3D" id="1.10.357.10">
    <property type="entry name" value="Tetracycline Repressor, domain 2"/>
    <property type="match status" value="1"/>
</dbReference>
<evidence type="ECO:0000313" key="4">
    <source>
        <dbReference type="EMBL" id="KRL37472.1"/>
    </source>
</evidence>
<organism evidence="4 5">
    <name type="scientific">Liquorilactobacillus uvarum DSM 19971</name>
    <dbReference type="NCBI Taxonomy" id="1423812"/>
    <lineage>
        <taxon>Bacteria</taxon>
        <taxon>Bacillati</taxon>
        <taxon>Bacillota</taxon>
        <taxon>Bacilli</taxon>
        <taxon>Lactobacillales</taxon>
        <taxon>Lactobacillaceae</taxon>
        <taxon>Liquorilactobacillus</taxon>
    </lineage>
</organism>
<dbReference type="EMBL" id="AZEG01000011">
    <property type="protein sequence ID" value="KRL37472.1"/>
    <property type="molecule type" value="Genomic_DNA"/>
</dbReference>
<dbReference type="SUPFAM" id="SSF46689">
    <property type="entry name" value="Homeodomain-like"/>
    <property type="match status" value="1"/>
</dbReference>
<evidence type="ECO:0000256" key="2">
    <source>
        <dbReference type="PROSITE-ProRule" id="PRU00335"/>
    </source>
</evidence>
<evidence type="ECO:0000313" key="5">
    <source>
        <dbReference type="Proteomes" id="UP000051155"/>
    </source>
</evidence>
<dbReference type="PROSITE" id="PS50977">
    <property type="entry name" value="HTH_TETR_2"/>
    <property type="match status" value="1"/>
</dbReference>
<feature type="DNA-binding region" description="H-T-H motif" evidence="2">
    <location>
        <begin position="23"/>
        <end position="42"/>
    </location>
</feature>
<evidence type="ECO:0000259" key="3">
    <source>
        <dbReference type="PROSITE" id="PS50977"/>
    </source>
</evidence>
<dbReference type="Pfam" id="PF00440">
    <property type="entry name" value="TetR_N"/>
    <property type="match status" value="1"/>
</dbReference>
<protein>
    <recommendedName>
        <fullName evidence="3">HTH tetR-type domain-containing protein</fullName>
    </recommendedName>
</protein>
<dbReference type="AlphaFoldDB" id="A0A0R1PY55"/>
<accession>A0A0R1PY55</accession>